<dbReference type="EMBL" id="JABBZM010000047">
    <property type="protein sequence ID" value="NMV42099.1"/>
    <property type="molecule type" value="Genomic_DNA"/>
</dbReference>
<evidence type="ECO:0000313" key="3">
    <source>
        <dbReference type="Proteomes" id="UP000575469"/>
    </source>
</evidence>
<dbReference type="InterPro" id="IPR044087">
    <property type="entry name" value="NahD-like"/>
</dbReference>
<dbReference type="Proteomes" id="UP000575469">
    <property type="component" value="Unassembled WGS sequence"/>
</dbReference>
<organism evidence="2 3">
    <name type="scientific">Ralstonia insidiosa</name>
    <dbReference type="NCBI Taxonomy" id="190721"/>
    <lineage>
        <taxon>Bacteria</taxon>
        <taxon>Pseudomonadati</taxon>
        <taxon>Pseudomonadota</taxon>
        <taxon>Betaproteobacteria</taxon>
        <taxon>Burkholderiales</taxon>
        <taxon>Burkholderiaceae</taxon>
        <taxon>Ralstonia</taxon>
    </lineage>
</organism>
<dbReference type="SUPFAM" id="SSF52833">
    <property type="entry name" value="Thioredoxin-like"/>
    <property type="match status" value="1"/>
</dbReference>
<dbReference type="Gene3D" id="3.40.30.10">
    <property type="entry name" value="Glutaredoxin"/>
    <property type="match status" value="1"/>
</dbReference>
<keyword evidence="2" id="KW-0413">Isomerase</keyword>
<dbReference type="InterPro" id="IPR001853">
    <property type="entry name" value="DSBA-like_thioredoxin_dom"/>
</dbReference>
<sequence>MRRLARHRVRASKSAAWWSMTKLAPYNATWEALIPTPTVEFWFDFASNYSYLSVMRIEAAAIRLGVRIVWKPFLLGPIFQSFGWSNSPFMLQKAKGDYMWQDIVRECQKIGVPWTRPSTFPRNSVLPLRVAALGADQPWIGAFSQRIMLRNFTQDRDIHTPEAVCEALSALGLPAEAILAEALSDANKQRLREQTHAAQIRGIFGAPTFFVGDAMFWGNDRLDDALACAAALQSNPHPLQTG</sequence>
<name>A0A848P903_9RALS</name>
<evidence type="ECO:0000259" key="1">
    <source>
        <dbReference type="Pfam" id="PF01323"/>
    </source>
</evidence>
<dbReference type="PANTHER" id="PTHR42943:SF2">
    <property type="entry name" value="GLUTATHIONE S-TRANSFERASE KAPPA 1"/>
    <property type="match status" value="1"/>
</dbReference>
<dbReference type="GO" id="GO:0006749">
    <property type="term" value="P:glutathione metabolic process"/>
    <property type="evidence" value="ECO:0007669"/>
    <property type="project" value="TreeGrafter"/>
</dbReference>
<dbReference type="Pfam" id="PF01323">
    <property type="entry name" value="DSBA"/>
    <property type="match status" value="1"/>
</dbReference>
<dbReference type="GO" id="GO:0004364">
    <property type="term" value="F:glutathione transferase activity"/>
    <property type="evidence" value="ECO:0007669"/>
    <property type="project" value="TreeGrafter"/>
</dbReference>
<protein>
    <submittedName>
        <fullName evidence="2">2-hydroxychromene-2-carboxylate isomerase</fullName>
    </submittedName>
</protein>
<comment type="caution">
    <text evidence="2">The sequence shown here is derived from an EMBL/GenBank/DDBJ whole genome shotgun (WGS) entry which is preliminary data.</text>
</comment>
<dbReference type="PANTHER" id="PTHR42943">
    <property type="entry name" value="GLUTATHIONE S-TRANSFERASE KAPPA"/>
    <property type="match status" value="1"/>
</dbReference>
<proteinExistence type="predicted"/>
<dbReference type="GO" id="GO:0018845">
    <property type="term" value="F:2-hydroxychromene-2-carboxylate isomerase activity"/>
    <property type="evidence" value="ECO:0007669"/>
    <property type="project" value="InterPro"/>
</dbReference>
<dbReference type="InterPro" id="IPR051924">
    <property type="entry name" value="GST_Kappa/NadH"/>
</dbReference>
<reference evidence="2 3" key="1">
    <citation type="submission" date="2020-04" db="EMBL/GenBank/DDBJ databases">
        <title>Ralstonia insidiosa genome sequencing and assembly.</title>
        <authorList>
            <person name="Martins R.C.R."/>
            <person name="Perdigao-Neto L.V."/>
            <person name="Levin A.S.S."/>
            <person name="Costa S.F."/>
        </authorList>
    </citation>
    <scope>NUCLEOTIDE SEQUENCE [LARGE SCALE GENOMIC DNA]</scope>
    <source>
        <strain evidence="2 3">5047</strain>
    </source>
</reference>
<dbReference type="AlphaFoldDB" id="A0A848P903"/>
<dbReference type="InterPro" id="IPR036249">
    <property type="entry name" value="Thioredoxin-like_sf"/>
</dbReference>
<accession>A0A848P903</accession>
<gene>
    <name evidence="2" type="ORF">HGR00_29730</name>
</gene>
<feature type="domain" description="DSBA-like thioredoxin" evidence="1">
    <location>
        <begin position="38"/>
        <end position="224"/>
    </location>
</feature>
<dbReference type="GO" id="GO:0004602">
    <property type="term" value="F:glutathione peroxidase activity"/>
    <property type="evidence" value="ECO:0007669"/>
    <property type="project" value="TreeGrafter"/>
</dbReference>
<evidence type="ECO:0000313" key="2">
    <source>
        <dbReference type="EMBL" id="NMV42099.1"/>
    </source>
</evidence>
<dbReference type="GO" id="GO:1901170">
    <property type="term" value="P:naphthalene catabolic process"/>
    <property type="evidence" value="ECO:0007669"/>
    <property type="project" value="InterPro"/>
</dbReference>
<dbReference type="CDD" id="cd03022">
    <property type="entry name" value="DsbA_HCCA_Iso"/>
    <property type="match status" value="1"/>
</dbReference>